<feature type="binding site" evidence="9">
    <location>
        <begin position="238"/>
        <end position="239"/>
    </location>
    <ligand>
        <name>ATP</name>
        <dbReference type="ChEBI" id="CHEBI:30616"/>
    </ligand>
</feature>
<evidence type="ECO:0000256" key="7">
    <source>
        <dbReference type="ARBA" id="ARBA00022958"/>
    </source>
</evidence>
<feature type="binding site" evidence="9">
    <location>
        <position position="274"/>
    </location>
    <ligand>
        <name>K(+)</name>
        <dbReference type="ChEBI" id="CHEBI:29103"/>
    </ligand>
</feature>
<feature type="binding site" evidence="9">
    <location>
        <position position="239"/>
    </location>
    <ligand>
        <name>substrate</name>
    </ligand>
</feature>
<accession>A0A8B2NDM1</accession>
<name>A0A8B2NDM1_9HYPH</name>
<keyword evidence="3 9" id="KW-0547">Nucleotide-binding</keyword>
<feature type="binding site" evidence="9">
    <location>
        <begin position="38"/>
        <end position="42"/>
    </location>
    <ligand>
        <name>substrate</name>
    </ligand>
</feature>
<dbReference type="GO" id="GO:0005737">
    <property type="term" value="C:cytoplasm"/>
    <property type="evidence" value="ECO:0007669"/>
    <property type="project" value="UniProtKB-SubCell"/>
</dbReference>
<feature type="binding site" evidence="9">
    <location>
        <position position="235"/>
    </location>
    <ligand>
        <name>K(+)</name>
        <dbReference type="ChEBI" id="CHEBI:29103"/>
    </ligand>
</feature>
<dbReference type="InterPro" id="IPR029056">
    <property type="entry name" value="Ribokinase-like"/>
</dbReference>
<evidence type="ECO:0000313" key="12">
    <source>
        <dbReference type="Proteomes" id="UP000249590"/>
    </source>
</evidence>
<dbReference type="GO" id="GO:0019303">
    <property type="term" value="P:D-ribose catabolic process"/>
    <property type="evidence" value="ECO:0007669"/>
    <property type="project" value="UniProtKB-UniRule"/>
</dbReference>
<evidence type="ECO:0000256" key="2">
    <source>
        <dbReference type="ARBA" id="ARBA00022723"/>
    </source>
</evidence>
<feature type="binding site" evidence="9">
    <location>
        <begin position="205"/>
        <end position="210"/>
    </location>
    <ligand>
        <name>ATP</name>
        <dbReference type="ChEBI" id="CHEBI:30616"/>
    </ligand>
</feature>
<dbReference type="GO" id="GO:0004747">
    <property type="term" value="F:ribokinase activity"/>
    <property type="evidence" value="ECO:0007669"/>
    <property type="project" value="UniProtKB-UniRule"/>
</dbReference>
<comment type="subcellular location">
    <subcellularLocation>
        <location evidence="9">Cytoplasm</location>
    </subcellularLocation>
</comment>
<reference evidence="11 12" key="1">
    <citation type="submission" date="2018-05" db="EMBL/GenBank/DDBJ databases">
        <title>Acuticoccus sediminis sp. nov., isolated from deep-sea sediment of Indian Ocean.</title>
        <authorList>
            <person name="Liu X."/>
            <person name="Lai Q."/>
            <person name="Du Y."/>
            <person name="Sun F."/>
            <person name="Zhang X."/>
            <person name="Wang S."/>
            <person name="Shao Z."/>
        </authorList>
    </citation>
    <scope>NUCLEOTIDE SEQUENCE [LARGE SCALE GENOMIC DNA]</scope>
    <source>
        <strain evidence="11 12">PTG4-2</strain>
    </source>
</reference>
<comment type="caution">
    <text evidence="11">The sequence shown here is derived from an EMBL/GenBank/DDBJ whole genome shotgun (WGS) entry which is preliminary data.</text>
</comment>
<comment type="caution">
    <text evidence="9">Lacks conserved residue(s) required for the propagation of feature annotation.</text>
</comment>
<feature type="domain" description="Carbohydrate kinase PfkB" evidence="10">
    <location>
        <begin position="3"/>
        <end position="280"/>
    </location>
</feature>
<protein>
    <recommendedName>
        <fullName evidence="9">Ribokinase</fullName>
        <shortName evidence="9">RK</shortName>
        <ecNumber evidence="9">2.7.1.15</ecNumber>
    </recommendedName>
</protein>
<evidence type="ECO:0000256" key="1">
    <source>
        <dbReference type="ARBA" id="ARBA00022679"/>
    </source>
</evidence>
<keyword evidence="1 9" id="KW-0808">Transferase</keyword>
<keyword evidence="6 9" id="KW-0460">Magnesium</keyword>
<feature type="binding site" evidence="9">
    <location>
        <position position="233"/>
    </location>
    <ligand>
        <name>K(+)</name>
        <dbReference type="ChEBI" id="CHEBI:29103"/>
    </ligand>
</feature>
<evidence type="ECO:0000259" key="10">
    <source>
        <dbReference type="Pfam" id="PF00294"/>
    </source>
</evidence>
<evidence type="ECO:0000256" key="4">
    <source>
        <dbReference type="ARBA" id="ARBA00022777"/>
    </source>
</evidence>
<dbReference type="Gene3D" id="3.40.1190.20">
    <property type="match status" value="1"/>
</dbReference>
<dbReference type="EMBL" id="QHHQ01000012">
    <property type="protein sequence ID" value="RAH96575.1"/>
    <property type="molecule type" value="Genomic_DNA"/>
</dbReference>
<gene>
    <name evidence="9" type="primary">rbsK</name>
    <name evidence="11" type="ORF">DLJ53_32215</name>
</gene>
<comment type="function">
    <text evidence="9">Catalyzes the phosphorylation of ribose at O-5 in a reaction requiring ATP and magnesium. The resulting D-ribose-5-phosphate can then be used either for sythesis of nucleotides, histidine, and tryptophan, or as a component of the pentose phosphate pathway.</text>
</comment>
<keyword evidence="9" id="KW-0963">Cytoplasm</keyword>
<dbReference type="InterPro" id="IPR002139">
    <property type="entry name" value="Ribo/fructo_kinase"/>
</dbReference>
<dbReference type="InterPro" id="IPR011611">
    <property type="entry name" value="PfkB_dom"/>
</dbReference>
<comment type="similarity">
    <text evidence="9">Belongs to the carbohydrate kinase PfkB family. Ribokinase subfamily.</text>
</comment>
<feature type="active site" description="Proton acceptor" evidence="9">
    <location>
        <position position="239"/>
    </location>
</feature>
<keyword evidence="8 9" id="KW-0119">Carbohydrate metabolism</keyword>
<evidence type="ECO:0000256" key="3">
    <source>
        <dbReference type="ARBA" id="ARBA00022741"/>
    </source>
</evidence>
<dbReference type="HAMAP" id="MF_01987">
    <property type="entry name" value="Ribokinase"/>
    <property type="match status" value="1"/>
</dbReference>
<evidence type="ECO:0000256" key="8">
    <source>
        <dbReference type="ARBA" id="ARBA00023277"/>
    </source>
</evidence>
<evidence type="ECO:0000256" key="6">
    <source>
        <dbReference type="ARBA" id="ARBA00022842"/>
    </source>
</evidence>
<proteinExistence type="inferred from homology"/>
<evidence type="ECO:0000313" key="11">
    <source>
        <dbReference type="EMBL" id="RAH96575.1"/>
    </source>
</evidence>
<dbReference type="PRINTS" id="PR00990">
    <property type="entry name" value="RIBOKINASE"/>
</dbReference>
<comment type="cofactor">
    <cofactor evidence="9">
        <name>Mg(2+)</name>
        <dbReference type="ChEBI" id="CHEBI:18420"/>
    </cofactor>
    <text evidence="9">Requires a divalent cation, most likely magnesium in vivo, as an electrophilic catalyst to aid phosphoryl group transfer. It is the chelate of the metal and the nucleotide that is the actual substrate.</text>
</comment>
<sequence length="291" mass="29533">MTVWCLGSINLDRFYRVPHIPAPGETLAARELTTGIGGKGANMSVAAARAGARVALIGAVGADGAWARDRLAAWGVDTRFVATAAGPTGHAIIAVADDGENTIIIHPGANHRLEAGPLQAAFAEARPGEWCLIQNETVLQAEGARRARAAGLRVAYAAAPFTAEAAVEMAPLADLLILNRVEMDQLQAATGRGPDAQGVATVVVTEGADGATGYDAAHPGGLHVAAVPVEAVDTTGAGDTFTGYLLAGLERGMGLGAAMGWAAKAGALMVTRHGTADVIPNFSEIDANFGA</sequence>
<feature type="binding site" evidence="9">
    <location>
        <position position="272"/>
    </location>
    <ligand>
        <name>K(+)</name>
        <dbReference type="ChEBI" id="CHEBI:29103"/>
    </ligand>
</feature>
<keyword evidence="4 9" id="KW-0418">Kinase</keyword>
<evidence type="ECO:0000256" key="5">
    <source>
        <dbReference type="ARBA" id="ARBA00022840"/>
    </source>
</evidence>
<keyword evidence="12" id="KW-1185">Reference proteome</keyword>
<feature type="binding site" evidence="9">
    <location>
        <position position="269"/>
    </location>
    <ligand>
        <name>K(+)</name>
        <dbReference type="ChEBI" id="CHEBI:29103"/>
    </ligand>
</feature>
<dbReference type="InterPro" id="IPR011877">
    <property type="entry name" value="Ribokinase"/>
</dbReference>
<dbReference type="GO" id="GO:0046872">
    <property type="term" value="F:metal ion binding"/>
    <property type="evidence" value="ECO:0007669"/>
    <property type="project" value="UniProtKB-KW"/>
</dbReference>
<comment type="catalytic activity">
    <reaction evidence="9">
        <text>D-ribose + ATP = D-ribose 5-phosphate + ADP + H(+)</text>
        <dbReference type="Rhea" id="RHEA:13697"/>
        <dbReference type="ChEBI" id="CHEBI:15378"/>
        <dbReference type="ChEBI" id="CHEBI:30616"/>
        <dbReference type="ChEBI" id="CHEBI:47013"/>
        <dbReference type="ChEBI" id="CHEBI:78346"/>
        <dbReference type="ChEBI" id="CHEBI:456216"/>
        <dbReference type="EC" id="2.7.1.15"/>
    </reaction>
</comment>
<dbReference type="Pfam" id="PF00294">
    <property type="entry name" value="PfkB"/>
    <property type="match status" value="1"/>
</dbReference>
<organism evidence="11 12">
    <name type="scientific">Acuticoccus sediminis</name>
    <dbReference type="NCBI Taxonomy" id="2184697"/>
    <lineage>
        <taxon>Bacteria</taxon>
        <taxon>Pseudomonadati</taxon>
        <taxon>Pseudomonadota</taxon>
        <taxon>Alphaproteobacteria</taxon>
        <taxon>Hyphomicrobiales</taxon>
        <taxon>Amorphaceae</taxon>
        <taxon>Acuticoccus</taxon>
    </lineage>
</organism>
<comment type="pathway">
    <text evidence="9">Carbohydrate metabolism; D-ribose degradation; D-ribose 5-phosphate from beta-D-ribopyranose: step 2/2.</text>
</comment>
<comment type="activity regulation">
    <text evidence="9">Activated by a monovalent cation that binds near, but not in, the active site. The most likely occupant of the site in vivo is potassium. Ion binding induces a conformational change that may alter substrate affinity.</text>
</comment>
<keyword evidence="7 9" id="KW-0630">Potassium</keyword>
<dbReference type="UniPathway" id="UPA00916">
    <property type="reaction ID" value="UER00889"/>
</dbReference>
<dbReference type="GO" id="GO:0005524">
    <property type="term" value="F:ATP binding"/>
    <property type="evidence" value="ECO:0007669"/>
    <property type="project" value="UniProtKB-UniRule"/>
</dbReference>
<keyword evidence="5 9" id="KW-0067">ATP-binding</keyword>
<feature type="binding site" evidence="9">
    <location>
        <begin position="10"/>
        <end position="12"/>
    </location>
    <ligand>
        <name>substrate</name>
    </ligand>
</feature>
<comment type="subunit">
    <text evidence="9">Homodimer.</text>
</comment>
<dbReference type="OrthoDB" id="9792663at2"/>
<dbReference type="RefSeq" id="WP_111352444.1">
    <property type="nucleotide sequence ID" value="NZ_JAIWKD010000020.1"/>
</dbReference>
<feature type="binding site" evidence="9">
    <location>
        <position position="136"/>
    </location>
    <ligand>
        <name>substrate</name>
    </ligand>
</feature>
<dbReference type="PANTHER" id="PTHR10584:SF166">
    <property type="entry name" value="RIBOKINASE"/>
    <property type="match status" value="1"/>
</dbReference>
<feature type="binding site" evidence="9">
    <location>
        <position position="179"/>
    </location>
    <ligand>
        <name>ATP</name>
        <dbReference type="ChEBI" id="CHEBI:30616"/>
    </ligand>
</feature>
<dbReference type="AlphaFoldDB" id="A0A8B2NDM1"/>
<dbReference type="PANTHER" id="PTHR10584">
    <property type="entry name" value="SUGAR KINASE"/>
    <property type="match status" value="1"/>
</dbReference>
<dbReference type="EC" id="2.7.1.15" evidence="9"/>
<dbReference type="Proteomes" id="UP000249590">
    <property type="component" value="Unassembled WGS sequence"/>
</dbReference>
<evidence type="ECO:0000256" key="9">
    <source>
        <dbReference type="HAMAP-Rule" id="MF_01987"/>
    </source>
</evidence>
<keyword evidence="2 9" id="KW-0479">Metal-binding</keyword>
<dbReference type="SUPFAM" id="SSF53613">
    <property type="entry name" value="Ribokinase-like"/>
    <property type="match status" value="1"/>
</dbReference>